<evidence type="ECO:0000313" key="1">
    <source>
        <dbReference type="EMBL" id="CAD7621332.1"/>
    </source>
</evidence>
<proteinExistence type="predicted"/>
<keyword evidence="2" id="KW-1185">Reference proteome</keyword>
<sequence length="578" mass="67524">MVIAKSANSECIDGSLLTDERPQSFGYDFEVKGNITFTYRGALKDAFMAHLCSPFLFIIKELVKRTQFASSDSDICRIGHIKSQLFLTDNSPVTETIGTFTHMSPQLKVQPLISIIGSIYPFTTSDSYTTALYIFDPYRSGTKLEKELINRGFNNTDEDIVTDEIRLLSNKRDIYKKIIVNRNHLIQTSIIGHKLSHISSQSYIYSLEGLYDVIETGIHDKFVSVIMERAAKFFANPDEEMIDEIDYEFDEYVVKWRPALGPYLMAITQIYAKDSFDRFGDDLVRLLLSYHSYDEEFDGFESRSRHECVSKQFQRCIYDTIYELDIDDDMIDRFKAQDPVLSAKHLFYKLIKFLQRKCPKIQIVWHFNETDDYYGRQILQVMYRLANDWPQLKCLQFRDLLLEKQVFQILSPFGSMVSYLVIDSPQVIPNEEYFPNVSQLVITTFDLMFTVNDNHFMRFNGLKKFEFIWTESEYNYNRFAVFVDYYGSRLQCIRVNVTDISDDSKPKILQFLTQLSQFRELKELDIDFDDCFEYSLHQNLKTIGLNPIKGHGFESRDNELHSIHAAFKTSSSVAQSKR</sequence>
<evidence type="ECO:0000313" key="2">
    <source>
        <dbReference type="Proteomes" id="UP000759131"/>
    </source>
</evidence>
<organism evidence="1">
    <name type="scientific">Medioppia subpectinata</name>
    <dbReference type="NCBI Taxonomy" id="1979941"/>
    <lineage>
        <taxon>Eukaryota</taxon>
        <taxon>Metazoa</taxon>
        <taxon>Ecdysozoa</taxon>
        <taxon>Arthropoda</taxon>
        <taxon>Chelicerata</taxon>
        <taxon>Arachnida</taxon>
        <taxon>Acari</taxon>
        <taxon>Acariformes</taxon>
        <taxon>Sarcoptiformes</taxon>
        <taxon>Oribatida</taxon>
        <taxon>Brachypylina</taxon>
        <taxon>Oppioidea</taxon>
        <taxon>Oppiidae</taxon>
        <taxon>Medioppia</taxon>
    </lineage>
</organism>
<name>A0A7R9KG80_9ACAR</name>
<dbReference type="EMBL" id="OC855147">
    <property type="protein sequence ID" value="CAD7621332.1"/>
    <property type="molecule type" value="Genomic_DNA"/>
</dbReference>
<accession>A0A7R9KG80</accession>
<protein>
    <submittedName>
        <fullName evidence="1">Uncharacterized protein</fullName>
    </submittedName>
</protein>
<dbReference type="Proteomes" id="UP000759131">
    <property type="component" value="Unassembled WGS sequence"/>
</dbReference>
<dbReference type="EMBL" id="CAJPIZ010000572">
    <property type="protein sequence ID" value="CAG2101762.1"/>
    <property type="molecule type" value="Genomic_DNA"/>
</dbReference>
<dbReference type="AlphaFoldDB" id="A0A7R9KG80"/>
<reference evidence="1" key="1">
    <citation type="submission" date="2020-11" db="EMBL/GenBank/DDBJ databases">
        <authorList>
            <person name="Tran Van P."/>
        </authorList>
    </citation>
    <scope>NUCLEOTIDE SEQUENCE</scope>
</reference>
<gene>
    <name evidence="1" type="ORF">OSB1V03_LOCUS1804</name>
</gene>